<protein>
    <submittedName>
        <fullName evidence="1">Uncharacterized protein</fullName>
    </submittedName>
</protein>
<organism evidence="1 2">
    <name type="scientific">Xylaria curta</name>
    <dbReference type="NCBI Taxonomy" id="42375"/>
    <lineage>
        <taxon>Eukaryota</taxon>
        <taxon>Fungi</taxon>
        <taxon>Dikarya</taxon>
        <taxon>Ascomycota</taxon>
        <taxon>Pezizomycotina</taxon>
        <taxon>Sordariomycetes</taxon>
        <taxon>Xylariomycetidae</taxon>
        <taxon>Xylariales</taxon>
        <taxon>Xylariaceae</taxon>
        <taxon>Xylaria</taxon>
    </lineage>
</organism>
<reference evidence="1" key="1">
    <citation type="submission" date="2022-10" db="EMBL/GenBank/DDBJ databases">
        <title>Genome Sequence of Xylaria curta.</title>
        <authorList>
            <person name="Buettner E."/>
        </authorList>
    </citation>
    <scope>NUCLEOTIDE SEQUENCE</scope>
    <source>
        <strain evidence="1">Babe10</strain>
    </source>
</reference>
<accession>A0ACC1NZF5</accession>
<comment type="caution">
    <text evidence="1">The sequence shown here is derived from an EMBL/GenBank/DDBJ whole genome shotgun (WGS) entry which is preliminary data.</text>
</comment>
<dbReference type="Proteomes" id="UP001143856">
    <property type="component" value="Unassembled WGS sequence"/>
</dbReference>
<keyword evidence="2" id="KW-1185">Reference proteome</keyword>
<sequence>MSARNPTSASRALDRESFFGGSDEKKILQLVQDLFPQELERLKRAYSISNPNATPPSTASPSQILFGDQFDEVNRTLVSALTLRWICNDQYDAFRATQPDAVALTRESFNWMRGFFRAGLRTDDDLAALLTSIVANDLGKDPQLATDYRAKTGEDVSLQNHDLILLKASTSCAA</sequence>
<evidence type="ECO:0000313" key="2">
    <source>
        <dbReference type="Proteomes" id="UP001143856"/>
    </source>
</evidence>
<proteinExistence type="predicted"/>
<dbReference type="EMBL" id="JAPDGR010001232">
    <property type="protein sequence ID" value="KAJ2984751.1"/>
    <property type="molecule type" value="Genomic_DNA"/>
</dbReference>
<evidence type="ECO:0000313" key="1">
    <source>
        <dbReference type="EMBL" id="KAJ2984751.1"/>
    </source>
</evidence>
<gene>
    <name evidence="1" type="ORF">NUW58_g5898</name>
</gene>
<name>A0ACC1NZF5_9PEZI</name>